<dbReference type="InterPro" id="IPR004547">
    <property type="entry name" value="Glucosamine6P_isomerase"/>
</dbReference>
<dbReference type="InterPro" id="IPR037171">
    <property type="entry name" value="NagB/RpiA_transferase-like"/>
</dbReference>
<dbReference type="EMBL" id="FOXX01000011">
    <property type="protein sequence ID" value="SFQ82006.1"/>
    <property type="molecule type" value="Genomic_DNA"/>
</dbReference>
<dbReference type="PANTHER" id="PTHR11280">
    <property type="entry name" value="GLUCOSAMINE-6-PHOSPHATE ISOMERASE"/>
    <property type="match status" value="1"/>
</dbReference>
<feature type="active site" description="Proton acceptor; for enolization step" evidence="3">
    <location>
        <position position="67"/>
    </location>
</feature>
<organism evidence="5 6">
    <name type="scientific">Priestia endophytica DSM 13796</name>
    <dbReference type="NCBI Taxonomy" id="1121089"/>
    <lineage>
        <taxon>Bacteria</taxon>
        <taxon>Bacillati</taxon>
        <taxon>Bacillota</taxon>
        <taxon>Bacilli</taxon>
        <taxon>Bacillales</taxon>
        <taxon>Bacillaceae</taxon>
        <taxon>Priestia</taxon>
    </lineage>
</organism>
<keyword evidence="2 3" id="KW-0119">Carbohydrate metabolism</keyword>
<dbReference type="InterPro" id="IPR006148">
    <property type="entry name" value="Glc/Gal-6P_isomerase"/>
</dbReference>
<comment type="catalytic activity">
    <reaction evidence="3">
        <text>alpha-D-glucosamine 6-phosphate + H2O = beta-D-fructose 6-phosphate + NH4(+)</text>
        <dbReference type="Rhea" id="RHEA:12172"/>
        <dbReference type="ChEBI" id="CHEBI:15377"/>
        <dbReference type="ChEBI" id="CHEBI:28938"/>
        <dbReference type="ChEBI" id="CHEBI:57634"/>
        <dbReference type="ChEBI" id="CHEBI:75989"/>
        <dbReference type="EC" id="3.5.99.6"/>
    </reaction>
</comment>
<comment type="function">
    <text evidence="3">Catalyzes the reversible isomerization-deamination of glucosamine 6-phosphate (GlcN6P) to form fructose 6-phosphate (Fru6P) and ammonium ion.</text>
</comment>
<comment type="similarity">
    <text evidence="3">Belongs to the glucosamine/galactosamine-6-phosphate isomerase family. NagB subfamily.</text>
</comment>
<dbReference type="SUPFAM" id="SSF100950">
    <property type="entry name" value="NagB/RpiA/CoA transferase-like"/>
    <property type="match status" value="1"/>
</dbReference>
<evidence type="ECO:0000256" key="1">
    <source>
        <dbReference type="ARBA" id="ARBA00022801"/>
    </source>
</evidence>
<keyword evidence="1 3" id="KW-0378">Hydrolase</keyword>
<comment type="caution">
    <text evidence="3">Lacks conserved residue(s) required for the propagation of feature annotation.</text>
</comment>
<dbReference type="GeneID" id="93712388"/>
<dbReference type="PANTHER" id="PTHR11280:SF5">
    <property type="entry name" value="GLUCOSAMINE-6-PHOSPHATE ISOMERASE"/>
    <property type="match status" value="1"/>
</dbReference>
<dbReference type="EC" id="3.5.99.6" evidence="3"/>
<evidence type="ECO:0000313" key="6">
    <source>
        <dbReference type="Proteomes" id="UP000182762"/>
    </source>
</evidence>
<keyword evidence="6" id="KW-1185">Reference proteome</keyword>
<dbReference type="NCBIfam" id="TIGR00502">
    <property type="entry name" value="nagB"/>
    <property type="match status" value="1"/>
</dbReference>
<dbReference type="PROSITE" id="PS01161">
    <property type="entry name" value="GLC_GALNAC_ISOMERASE"/>
    <property type="match status" value="1"/>
</dbReference>
<evidence type="ECO:0000256" key="2">
    <source>
        <dbReference type="ARBA" id="ARBA00023277"/>
    </source>
</evidence>
<feature type="domain" description="Glucosamine/galactosamine-6-phosphate isomerase" evidence="4">
    <location>
        <begin position="12"/>
        <end position="225"/>
    </location>
</feature>
<comment type="pathway">
    <text evidence="3">Amino-sugar metabolism; N-acetylneuraminate degradation; D-fructose 6-phosphate from N-acetylneuraminate: step 5/5.</text>
</comment>
<gene>
    <name evidence="3" type="primary">nagB</name>
    <name evidence="5" type="ORF">SAMN02745910_03810</name>
</gene>
<sequence>MNIIQVKNYDEMSSKAADILIKKVHEKKNVKLGLATGGTPTGLYKTLIEDYKKNGTSYKDVTSFNLDEYIGLEKEDPNSYYYYMVDSLFKHIDIEHTYLPNGLAPNIERECKRYDQLIAEHGGIDLQILGIGENGHIGFNEPGTSFNAPTHVVTLEESTRQANARYFNSIDDVPTHAITMGIETIMKSKEILLLVSGEKKAEAMNKLLQEDITEDFPASILKKHNCVTIIADQQALSGVLHLQNISN</sequence>
<protein>
    <recommendedName>
        <fullName evidence="3">Glucosamine-6-phosphate deaminase</fullName>
        <ecNumber evidence="3">3.5.99.6</ecNumber>
    </recommendedName>
    <alternativeName>
        <fullName evidence="3">GlcN6P deaminase</fullName>
        <shortName evidence="3">GNPDA</shortName>
    </alternativeName>
    <alternativeName>
        <fullName evidence="3">Glucosamine-6-phosphate isomerase</fullName>
    </alternativeName>
</protein>
<comment type="caution">
    <text evidence="5">The sequence shown here is derived from an EMBL/GenBank/DDBJ whole genome shotgun (WGS) entry which is preliminary data.</text>
</comment>
<feature type="active site" description="For ring-opening step" evidence="3">
    <location>
        <position position="134"/>
    </location>
</feature>
<reference evidence="5 6" key="1">
    <citation type="submission" date="2016-10" db="EMBL/GenBank/DDBJ databases">
        <authorList>
            <person name="Varghese N."/>
            <person name="Submissions S."/>
        </authorList>
    </citation>
    <scope>NUCLEOTIDE SEQUENCE [LARGE SCALE GENOMIC DNA]</scope>
    <source>
        <strain evidence="5 6">DSM 13796</strain>
    </source>
</reference>
<dbReference type="HAMAP" id="MF_01241">
    <property type="entry name" value="GlcN6P_deamin"/>
    <property type="match status" value="1"/>
</dbReference>
<evidence type="ECO:0000259" key="4">
    <source>
        <dbReference type="Pfam" id="PF01182"/>
    </source>
</evidence>
<dbReference type="CDD" id="cd01399">
    <property type="entry name" value="GlcN6P_deaminase"/>
    <property type="match status" value="1"/>
</dbReference>
<accession>A0A1I6BM36</accession>
<dbReference type="Proteomes" id="UP000182762">
    <property type="component" value="Unassembled WGS sequence"/>
</dbReference>
<name>A0A1I6BM36_9BACI</name>
<proteinExistence type="inferred from homology"/>
<dbReference type="InterPro" id="IPR018321">
    <property type="entry name" value="Glucosamine6P_isomerase_CS"/>
</dbReference>
<dbReference type="RefSeq" id="WP_061802386.1">
    <property type="nucleotide sequence ID" value="NZ_FOXX01000011.1"/>
</dbReference>
<feature type="active site" description="For ring-opening step" evidence="3">
    <location>
        <position position="141"/>
    </location>
</feature>
<evidence type="ECO:0000313" key="5">
    <source>
        <dbReference type="EMBL" id="SFQ82006.1"/>
    </source>
</evidence>
<feature type="active site" description="Proton acceptor; for ring-opening step" evidence="3">
    <location>
        <position position="136"/>
    </location>
</feature>
<evidence type="ECO:0000256" key="3">
    <source>
        <dbReference type="HAMAP-Rule" id="MF_01241"/>
    </source>
</evidence>
<dbReference type="Gene3D" id="3.40.50.1360">
    <property type="match status" value="1"/>
</dbReference>
<dbReference type="Pfam" id="PF01182">
    <property type="entry name" value="Glucosamine_iso"/>
    <property type="match status" value="1"/>
</dbReference>